<proteinExistence type="predicted"/>
<dbReference type="InterPro" id="IPR041657">
    <property type="entry name" value="HTH_17"/>
</dbReference>
<reference evidence="2 3" key="1">
    <citation type="submission" date="2016-10" db="EMBL/GenBank/DDBJ databases">
        <authorList>
            <person name="de Groot N.N."/>
        </authorList>
    </citation>
    <scope>NUCLEOTIDE SEQUENCE [LARGE SCALE GENOMIC DNA]</scope>
    <source>
        <strain evidence="2 3">CPCC 201354</strain>
    </source>
</reference>
<dbReference type="RefSeq" id="WP_093175583.1">
    <property type="nucleotide sequence ID" value="NZ_FNCN01000049.1"/>
</dbReference>
<dbReference type="EMBL" id="FNCN01000049">
    <property type="protein sequence ID" value="SDI40365.1"/>
    <property type="molecule type" value="Genomic_DNA"/>
</dbReference>
<name>A0A1G8KA92_9ACTN</name>
<dbReference type="Proteomes" id="UP000198923">
    <property type="component" value="Unassembled WGS sequence"/>
</dbReference>
<dbReference type="OrthoDB" id="3541350at2"/>
<accession>A0A1G8KA92</accession>
<feature type="domain" description="Helix-turn-helix" evidence="1">
    <location>
        <begin position="22"/>
        <end position="68"/>
    </location>
</feature>
<dbReference type="Pfam" id="PF12728">
    <property type="entry name" value="HTH_17"/>
    <property type="match status" value="1"/>
</dbReference>
<gene>
    <name evidence="2" type="ORF">SAMN05421505_1494</name>
</gene>
<keyword evidence="3" id="KW-1185">Reference proteome</keyword>
<evidence type="ECO:0000259" key="1">
    <source>
        <dbReference type="Pfam" id="PF12728"/>
    </source>
</evidence>
<protein>
    <submittedName>
        <fullName evidence="2">Helix-turn-helix domain-containing protein</fullName>
    </submittedName>
</protein>
<dbReference type="AlphaFoldDB" id="A0A1G8KA92"/>
<evidence type="ECO:0000313" key="2">
    <source>
        <dbReference type="EMBL" id="SDI40365.1"/>
    </source>
</evidence>
<organism evidence="2 3">
    <name type="scientific">Sinosporangium album</name>
    <dbReference type="NCBI Taxonomy" id="504805"/>
    <lineage>
        <taxon>Bacteria</taxon>
        <taxon>Bacillati</taxon>
        <taxon>Actinomycetota</taxon>
        <taxon>Actinomycetes</taxon>
        <taxon>Streptosporangiales</taxon>
        <taxon>Streptosporangiaceae</taxon>
        <taxon>Sinosporangium</taxon>
    </lineage>
</organism>
<dbReference type="STRING" id="504805.SAMN05421505_1494"/>
<evidence type="ECO:0000313" key="3">
    <source>
        <dbReference type="Proteomes" id="UP000198923"/>
    </source>
</evidence>
<sequence>MARKKRTFTPVRAVPKAEVQPVLTVPEMGAILGLSRASAYGAAHRGEVPVVRAGKRLMIPTAELRKLLGLPTT</sequence>